<dbReference type="InterPro" id="IPR009057">
    <property type="entry name" value="Homeodomain-like_sf"/>
</dbReference>
<dbReference type="PANTHER" id="PTHR43280">
    <property type="entry name" value="ARAC-FAMILY TRANSCRIPTIONAL REGULATOR"/>
    <property type="match status" value="1"/>
</dbReference>
<dbReference type="SUPFAM" id="SSF46689">
    <property type="entry name" value="Homeodomain-like"/>
    <property type="match status" value="2"/>
</dbReference>
<dbReference type="InterPro" id="IPR003313">
    <property type="entry name" value="AraC-bd"/>
</dbReference>
<dbReference type="Gene3D" id="2.60.120.10">
    <property type="entry name" value="Jelly Rolls"/>
    <property type="match status" value="1"/>
</dbReference>
<evidence type="ECO:0000256" key="3">
    <source>
        <dbReference type="ARBA" id="ARBA00023163"/>
    </source>
</evidence>
<keyword evidence="3" id="KW-0804">Transcription</keyword>
<name>A0A7X2TLW2_9FIRM</name>
<dbReference type="EMBL" id="VUMS01000012">
    <property type="protein sequence ID" value="MST66697.1"/>
    <property type="molecule type" value="Genomic_DNA"/>
</dbReference>
<sequence length="311" mass="35774">MSTNCPVISTQKNLKENQLHGSHDFPVDIHMDYFPVSESGEHTLYVPMHWHPEVEFHYQLQGSVRIQVELTEYVLHPGEVLWINAKQLHDCHPVGSETAVSHTIIFHPAFIYGTESNILFRKYVKPLLGNPATPALYIRPEDPEQQILLDILYKCGILHQEQPETWELQILSHLSTTWGLLWKMSQRPGFTIAPAKKISRDRKTLDTFLTYIHSHYTGKISLKDLADAVSVSPGECERLCKRLLHQTPMNYLMTYRIEQSIPLLVNTSYTITEIALQVGFSGASYYTEIFHRIMGITPSDYRYRIRGDLPG</sequence>
<keyword evidence="2" id="KW-0238">DNA-binding</keyword>
<evidence type="ECO:0000313" key="6">
    <source>
        <dbReference type="Proteomes" id="UP000440513"/>
    </source>
</evidence>
<dbReference type="InterPro" id="IPR020449">
    <property type="entry name" value="Tscrpt_reg_AraC-type_HTH"/>
</dbReference>
<proteinExistence type="predicted"/>
<evidence type="ECO:0000256" key="2">
    <source>
        <dbReference type="ARBA" id="ARBA00023125"/>
    </source>
</evidence>
<dbReference type="Pfam" id="PF02311">
    <property type="entry name" value="AraC_binding"/>
    <property type="match status" value="1"/>
</dbReference>
<dbReference type="PANTHER" id="PTHR43280:SF28">
    <property type="entry name" value="HTH-TYPE TRANSCRIPTIONAL ACTIVATOR RHAS"/>
    <property type="match status" value="1"/>
</dbReference>
<dbReference type="PROSITE" id="PS01124">
    <property type="entry name" value="HTH_ARAC_FAMILY_2"/>
    <property type="match status" value="1"/>
</dbReference>
<dbReference type="SUPFAM" id="SSF51182">
    <property type="entry name" value="RmlC-like cupins"/>
    <property type="match status" value="1"/>
</dbReference>
<dbReference type="InterPro" id="IPR011051">
    <property type="entry name" value="RmlC_Cupin_sf"/>
</dbReference>
<evidence type="ECO:0000256" key="1">
    <source>
        <dbReference type="ARBA" id="ARBA00023015"/>
    </source>
</evidence>
<comment type="caution">
    <text evidence="5">The sequence shown here is derived from an EMBL/GenBank/DDBJ whole genome shotgun (WGS) entry which is preliminary data.</text>
</comment>
<protein>
    <submittedName>
        <fullName evidence="5">AraC family transcriptional regulator</fullName>
    </submittedName>
</protein>
<dbReference type="InterPro" id="IPR018060">
    <property type="entry name" value="HTH_AraC"/>
</dbReference>
<dbReference type="Proteomes" id="UP000440513">
    <property type="component" value="Unassembled WGS sequence"/>
</dbReference>
<dbReference type="Gene3D" id="1.10.10.60">
    <property type="entry name" value="Homeodomain-like"/>
    <property type="match status" value="2"/>
</dbReference>
<keyword evidence="1" id="KW-0805">Transcription regulation</keyword>
<dbReference type="InterPro" id="IPR014710">
    <property type="entry name" value="RmlC-like_jellyroll"/>
</dbReference>
<keyword evidence="6" id="KW-1185">Reference proteome</keyword>
<organism evidence="5 6">
    <name type="scientific">Oliverpabstia intestinalis</name>
    <dbReference type="NCBI Taxonomy" id="2606633"/>
    <lineage>
        <taxon>Bacteria</taxon>
        <taxon>Bacillati</taxon>
        <taxon>Bacillota</taxon>
        <taxon>Clostridia</taxon>
        <taxon>Lachnospirales</taxon>
        <taxon>Lachnospiraceae</taxon>
        <taxon>Oliverpabstia</taxon>
    </lineage>
</organism>
<dbReference type="RefSeq" id="WP_154432288.1">
    <property type="nucleotide sequence ID" value="NZ_VUMS01000012.1"/>
</dbReference>
<feature type="domain" description="HTH araC/xylS-type" evidence="4">
    <location>
        <begin position="206"/>
        <end position="304"/>
    </location>
</feature>
<dbReference type="GO" id="GO:0043565">
    <property type="term" value="F:sequence-specific DNA binding"/>
    <property type="evidence" value="ECO:0007669"/>
    <property type="project" value="InterPro"/>
</dbReference>
<evidence type="ECO:0000259" key="4">
    <source>
        <dbReference type="PROSITE" id="PS01124"/>
    </source>
</evidence>
<evidence type="ECO:0000313" key="5">
    <source>
        <dbReference type="EMBL" id="MST66697.1"/>
    </source>
</evidence>
<gene>
    <name evidence="5" type="ORF">FYJ57_08090</name>
</gene>
<accession>A0A7X2TLW2</accession>
<dbReference type="AlphaFoldDB" id="A0A7X2TLW2"/>
<reference evidence="5 6" key="1">
    <citation type="submission" date="2019-08" db="EMBL/GenBank/DDBJ databases">
        <title>In-depth cultivation of the pig gut microbiome towards novel bacterial diversity and tailored functional studies.</title>
        <authorList>
            <person name="Wylensek D."/>
            <person name="Hitch T.C.A."/>
            <person name="Clavel T."/>
        </authorList>
    </citation>
    <scope>NUCLEOTIDE SEQUENCE [LARGE SCALE GENOMIC DNA]</scope>
    <source>
        <strain evidence="5 6">BSM-380-WT-5A</strain>
    </source>
</reference>
<dbReference type="PRINTS" id="PR00032">
    <property type="entry name" value="HTHARAC"/>
</dbReference>
<dbReference type="GO" id="GO:0003700">
    <property type="term" value="F:DNA-binding transcription factor activity"/>
    <property type="evidence" value="ECO:0007669"/>
    <property type="project" value="InterPro"/>
</dbReference>
<dbReference type="SMART" id="SM00342">
    <property type="entry name" value="HTH_ARAC"/>
    <property type="match status" value="1"/>
</dbReference>
<dbReference type="Pfam" id="PF12833">
    <property type="entry name" value="HTH_18"/>
    <property type="match status" value="1"/>
</dbReference>